<accession>A0ACB8C511</accession>
<comment type="caution">
    <text evidence="1">The sequence shown here is derived from an EMBL/GenBank/DDBJ whole genome shotgun (WGS) entry which is preliminary data.</text>
</comment>
<organism evidence="1 2">
    <name type="scientific">Dermacentor silvarum</name>
    <name type="common">Tick</name>
    <dbReference type="NCBI Taxonomy" id="543639"/>
    <lineage>
        <taxon>Eukaryota</taxon>
        <taxon>Metazoa</taxon>
        <taxon>Ecdysozoa</taxon>
        <taxon>Arthropoda</taxon>
        <taxon>Chelicerata</taxon>
        <taxon>Arachnida</taxon>
        <taxon>Acari</taxon>
        <taxon>Parasitiformes</taxon>
        <taxon>Ixodida</taxon>
        <taxon>Ixodoidea</taxon>
        <taxon>Ixodidae</taxon>
        <taxon>Rhipicephalinae</taxon>
        <taxon>Dermacentor</taxon>
    </lineage>
</organism>
<evidence type="ECO:0000313" key="2">
    <source>
        <dbReference type="Proteomes" id="UP000821865"/>
    </source>
</evidence>
<evidence type="ECO:0000313" key="1">
    <source>
        <dbReference type="EMBL" id="KAH7933952.1"/>
    </source>
</evidence>
<reference evidence="1" key="1">
    <citation type="submission" date="2020-05" db="EMBL/GenBank/DDBJ databases">
        <title>Large-scale comparative analyses of tick genomes elucidate their genetic diversity and vector capacities.</title>
        <authorList>
            <person name="Jia N."/>
            <person name="Wang J."/>
            <person name="Shi W."/>
            <person name="Du L."/>
            <person name="Sun Y."/>
            <person name="Zhan W."/>
            <person name="Jiang J."/>
            <person name="Wang Q."/>
            <person name="Zhang B."/>
            <person name="Ji P."/>
            <person name="Sakyi L.B."/>
            <person name="Cui X."/>
            <person name="Yuan T."/>
            <person name="Jiang B."/>
            <person name="Yang W."/>
            <person name="Lam T.T.-Y."/>
            <person name="Chang Q."/>
            <person name="Ding S."/>
            <person name="Wang X."/>
            <person name="Zhu J."/>
            <person name="Ruan X."/>
            <person name="Zhao L."/>
            <person name="Wei J."/>
            <person name="Que T."/>
            <person name="Du C."/>
            <person name="Cheng J."/>
            <person name="Dai P."/>
            <person name="Han X."/>
            <person name="Huang E."/>
            <person name="Gao Y."/>
            <person name="Liu J."/>
            <person name="Shao H."/>
            <person name="Ye R."/>
            <person name="Li L."/>
            <person name="Wei W."/>
            <person name="Wang X."/>
            <person name="Wang C."/>
            <person name="Yang T."/>
            <person name="Huo Q."/>
            <person name="Li W."/>
            <person name="Guo W."/>
            <person name="Chen H."/>
            <person name="Zhou L."/>
            <person name="Ni X."/>
            <person name="Tian J."/>
            <person name="Zhou Y."/>
            <person name="Sheng Y."/>
            <person name="Liu T."/>
            <person name="Pan Y."/>
            <person name="Xia L."/>
            <person name="Li J."/>
            <person name="Zhao F."/>
            <person name="Cao W."/>
        </authorList>
    </citation>
    <scope>NUCLEOTIDE SEQUENCE</scope>
    <source>
        <strain evidence="1">Dsil-2018</strain>
    </source>
</reference>
<name>A0ACB8C511_DERSI</name>
<keyword evidence="2" id="KW-1185">Reference proteome</keyword>
<gene>
    <name evidence="1" type="ORF">HPB49_019431</name>
</gene>
<dbReference type="EMBL" id="CM023478">
    <property type="protein sequence ID" value="KAH7933952.1"/>
    <property type="molecule type" value="Genomic_DNA"/>
</dbReference>
<dbReference type="Proteomes" id="UP000821865">
    <property type="component" value="Chromosome 9"/>
</dbReference>
<protein>
    <submittedName>
        <fullName evidence="1">Uncharacterized protein</fullName>
    </submittedName>
</protein>
<sequence length="198" mass="21685">MPPMPGVSFHTFPKSPKLRRLWVLAMKRDCWQPTPSSRLCSAHFRNEDYVHDPSIALRMGIEPFTKLLKPGVIPSVFEHNRKENKLRGAFVKRQRKEASGSSISMSASSAFHSVPGSKASKTAEEAAAAAEAEACGDDTGNLQYGDPWDTDPAAVALRLLRAEDNRNKSPTSAHATPVAKGAQSTNEMACQPSLRDRR</sequence>
<proteinExistence type="predicted"/>